<dbReference type="RefSeq" id="WP_347326381.1">
    <property type="nucleotide sequence ID" value="NZ_JBCGUH010000011.1"/>
</dbReference>
<dbReference type="PANTHER" id="PTHR30518:SF2">
    <property type="entry name" value="ENDOLYTIC MUREIN TRANSGLYCOSYLASE"/>
    <property type="match status" value="1"/>
</dbReference>
<feature type="site" description="Important for catalytic activity" evidence="7">
    <location>
        <position position="231"/>
    </location>
</feature>
<evidence type="ECO:0000256" key="1">
    <source>
        <dbReference type="ARBA" id="ARBA00022475"/>
    </source>
</evidence>
<comment type="function">
    <text evidence="7">Functions as a peptidoglycan terminase that cleaves nascent peptidoglycan strands endolytically to terminate their elongation.</text>
</comment>
<keyword evidence="6 7" id="KW-0961">Cell wall biogenesis/degradation</keyword>
<dbReference type="PANTHER" id="PTHR30518">
    <property type="entry name" value="ENDOLYTIC MUREIN TRANSGLYCOSYLASE"/>
    <property type="match status" value="1"/>
</dbReference>
<evidence type="ECO:0000256" key="4">
    <source>
        <dbReference type="ARBA" id="ARBA00023136"/>
    </source>
</evidence>
<keyword evidence="4 7" id="KW-0472">Membrane</keyword>
<evidence type="ECO:0000256" key="7">
    <source>
        <dbReference type="HAMAP-Rule" id="MF_02065"/>
    </source>
</evidence>
<evidence type="ECO:0000256" key="3">
    <source>
        <dbReference type="ARBA" id="ARBA00022989"/>
    </source>
</evidence>
<feature type="compositionally biased region" description="Low complexity" evidence="8">
    <location>
        <begin position="349"/>
        <end position="362"/>
    </location>
</feature>
<keyword evidence="5 7" id="KW-0456">Lyase</keyword>
<proteinExistence type="inferred from homology"/>
<feature type="region of interest" description="Disordered" evidence="8">
    <location>
        <begin position="341"/>
        <end position="362"/>
    </location>
</feature>
<dbReference type="InterPro" id="IPR003770">
    <property type="entry name" value="MLTG-like"/>
</dbReference>
<evidence type="ECO:0000256" key="6">
    <source>
        <dbReference type="ARBA" id="ARBA00023316"/>
    </source>
</evidence>
<dbReference type="Gene3D" id="3.30.1490.480">
    <property type="entry name" value="Endolytic murein transglycosylase"/>
    <property type="match status" value="2"/>
</dbReference>
<dbReference type="HAMAP" id="MF_02065">
    <property type="entry name" value="MltG"/>
    <property type="match status" value="1"/>
</dbReference>
<dbReference type="Proteomes" id="UP001597233">
    <property type="component" value="Unassembled WGS sequence"/>
</dbReference>
<dbReference type="EMBL" id="JBHUEH010000029">
    <property type="protein sequence ID" value="MFD1887559.1"/>
    <property type="molecule type" value="Genomic_DNA"/>
</dbReference>
<evidence type="ECO:0000256" key="2">
    <source>
        <dbReference type="ARBA" id="ARBA00022692"/>
    </source>
</evidence>
<evidence type="ECO:0000313" key="9">
    <source>
        <dbReference type="EMBL" id="MFD1887559.1"/>
    </source>
</evidence>
<accession>A0ABW4RND3</accession>
<sequence length="362" mass="39777">MRKKVRTLLVVVVLLIIVFAGAAAYGWNAMQPTTPSAEPVAYTLTEGTSTAKLAGDLESKGIIRNDFAFRMYLRWNQEGKAFKAGNYEFTPGMTYEQIVTKLNNAEVVVPKTMKFTIPEGYTVTQIADKLSSAGYVDREAFLKAVDDPSAFKQAREWKVPTGNGILHPLEGYLFPATYDLPLDSTPQDVIANMLAGTRANLATIDNLDQKLKARNMTLHQLLTEASLIEREVVVPAERAEVAGVINNRIKQGMRLQIDATVQYALGKQKQRLLYSDLKIDSPYNTYLHDGLPPGPIANPGIEAIKAALEPKTSDYLYYVTKKDGSGGHLFAKTFAEHQQNIAASKQTDAAEQAESSASEEAN</sequence>
<protein>
    <recommendedName>
        <fullName evidence="7">Endolytic murein transglycosylase</fullName>
        <ecNumber evidence="7">4.2.2.29</ecNumber>
    </recommendedName>
    <alternativeName>
        <fullName evidence="7">Peptidoglycan lytic transglycosylase</fullName>
    </alternativeName>
    <alternativeName>
        <fullName evidence="7">Peptidoglycan polymerization terminase</fullName>
    </alternativeName>
</protein>
<keyword evidence="2 7" id="KW-0812">Transmembrane</keyword>
<evidence type="ECO:0000313" key="10">
    <source>
        <dbReference type="Proteomes" id="UP001597233"/>
    </source>
</evidence>
<organism evidence="9 10">
    <name type="scientific">Paenibacillus wenxiniae</name>
    <dbReference type="NCBI Taxonomy" id="1636843"/>
    <lineage>
        <taxon>Bacteria</taxon>
        <taxon>Bacillati</taxon>
        <taxon>Bacillota</taxon>
        <taxon>Bacilli</taxon>
        <taxon>Bacillales</taxon>
        <taxon>Paenibacillaceae</taxon>
        <taxon>Paenibacillus</taxon>
    </lineage>
</organism>
<comment type="similarity">
    <text evidence="7">Belongs to the transglycosylase MltG family.</text>
</comment>
<comment type="catalytic activity">
    <reaction evidence="7">
        <text>a peptidoglycan chain = a peptidoglycan chain with N-acetyl-1,6-anhydromuramyl-[peptide] at the reducing end + a peptidoglycan chain with N-acetylglucosamine at the non-reducing end.</text>
        <dbReference type="EC" id="4.2.2.29"/>
    </reaction>
</comment>
<dbReference type="CDD" id="cd08010">
    <property type="entry name" value="MltG_like"/>
    <property type="match status" value="1"/>
</dbReference>
<dbReference type="EC" id="4.2.2.29" evidence="7"/>
<evidence type="ECO:0000256" key="8">
    <source>
        <dbReference type="SAM" id="MobiDB-lite"/>
    </source>
</evidence>
<keyword evidence="3 7" id="KW-1133">Transmembrane helix</keyword>
<comment type="caution">
    <text evidence="9">The sequence shown here is derived from an EMBL/GenBank/DDBJ whole genome shotgun (WGS) entry which is preliminary data.</text>
</comment>
<keyword evidence="1 7" id="KW-1003">Cell membrane</keyword>
<dbReference type="Pfam" id="PF02618">
    <property type="entry name" value="YceG"/>
    <property type="match status" value="1"/>
</dbReference>
<keyword evidence="10" id="KW-1185">Reference proteome</keyword>
<name>A0ABW4RND3_9BACL</name>
<reference evidence="10" key="1">
    <citation type="journal article" date="2019" name="Int. J. Syst. Evol. Microbiol.">
        <title>The Global Catalogue of Microorganisms (GCM) 10K type strain sequencing project: providing services to taxonomists for standard genome sequencing and annotation.</title>
        <authorList>
            <consortium name="The Broad Institute Genomics Platform"/>
            <consortium name="The Broad Institute Genome Sequencing Center for Infectious Disease"/>
            <person name="Wu L."/>
            <person name="Ma J."/>
        </authorList>
    </citation>
    <scope>NUCLEOTIDE SEQUENCE [LARGE SCALE GENOMIC DNA]</scope>
    <source>
        <strain evidence="10">CCUG 54950</strain>
    </source>
</reference>
<dbReference type="Gene3D" id="3.30.160.60">
    <property type="entry name" value="Classic Zinc Finger"/>
    <property type="match status" value="1"/>
</dbReference>
<dbReference type="NCBIfam" id="TIGR00247">
    <property type="entry name" value="endolytic transglycosylase MltG"/>
    <property type="match status" value="1"/>
</dbReference>
<gene>
    <name evidence="7 9" type="primary">mltG</name>
    <name evidence="9" type="ORF">ACFSC9_18885</name>
</gene>
<evidence type="ECO:0000256" key="5">
    <source>
        <dbReference type="ARBA" id="ARBA00023239"/>
    </source>
</evidence>